<reference evidence="8" key="1">
    <citation type="submission" date="2017-09" db="EMBL/GenBank/DDBJ databases">
        <title>Depth-based differentiation of microbial function through sediment-hosted aquifers and enrichment of novel symbionts in the deep terrestrial subsurface.</title>
        <authorList>
            <person name="Probst A.J."/>
            <person name="Ladd B."/>
            <person name="Jarett J.K."/>
            <person name="Geller-Mcgrath D.E."/>
            <person name="Sieber C.M.K."/>
            <person name="Emerson J.B."/>
            <person name="Anantharaman K."/>
            <person name="Thomas B.C."/>
            <person name="Malmstrom R."/>
            <person name="Stieglmeier M."/>
            <person name="Klingl A."/>
            <person name="Woyke T."/>
            <person name="Ryan C.M."/>
            <person name="Banfield J.F."/>
        </authorList>
    </citation>
    <scope>NUCLEOTIDE SEQUENCE [LARGE SCALE GENOMIC DNA]</scope>
</reference>
<dbReference type="PANTHER" id="PTHR43586">
    <property type="entry name" value="CYSTEINE DESULFURASE"/>
    <property type="match status" value="1"/>
</dbReference>
<dbReference type="InterPro" id="IPR000192">
    <property type="entry name" value="Aminotrans_V_dom"/>
</dbReference>
<sequence length="256" mass="27818">KTAEQIITKNTKLVALFYASNVLGSVNPIKDIIKTIKSINPNTIVVVDAAQAVSSIPIQVDDLGCDFLAFSGHKVLGPTGIGVLWGKKALLEQMYPFQYGGEMISEVTVQNTKFAPLPHKFEAGTPHIAGAIGLSAALQYIQKLGLTAIKKHVQKITEYALVRIHENPMITVLGPEDPKKRIGIVSFVHKKIHPHDLSQILAKHGVCIRAGHHCAMPLHKSMGVIASARASFYIYTTEKDIDAFIDAIADAENILL</sequence>
<comment type="catalytic activity">
    <reaction evidence="4">
        <text>(sulfur carrier)-H + L-cysteine = (sulfur carrier)-SH + L-alanine</text>
        <dbReference type="Rhea" id="RHEA:43892"/>
        <dbReference type="Rhea" id="RHEA-COMP:14737"/>
        <dbReference type="Rhea" id="RHEA-COMP:14739"/>
        <dbReference type="ChEBI" id="CHEBI:29917"/>
        <dbReference type="ChEBI" id="CHEBI:35235"/>
        <dbReference type="ChEBI" id="CHEBI:57972"/>
        <dbReference type="ChEBI" id="CHEBI:64428"/>
        <dbReference type="EC" id="2.8.1.7"/>
    </reaction>
</comment>
<evidence type="ECO:0000256" key="1">
    <source>
        <dbReference type="ARBA" id="ARBA00001933"/>
    </source>
</evidence>
<organism evidence="7 8">
    <name type="scientific">Candidatus Roizmanbacteria bacterium CG10_big_fil_rev_8_21_14_0_10_39_6</name>
    <dbReference type="NCBI Taxonomy" id="1974853"/>
    <lineage>
        <taxon>Bacteria</taxon>
        <taxon>Candidatus Roizmaniibacteriota</taxon>
    </lineage>
</organism>
<evidence type="ECO:0000256" key="3">
    <source>
        <dbReference type="ARBA" id="ARBA00022898"/>
    </source>
</evidence>
<evidence type="ECO:0000313" key="7">
    <source>
        <dbReference type="EMBL" id="PJE62813.1"/>
    </source>
</evidence>
<comment type="cofactor">
    <cofactor evidence="1 5">
        <name>pyridoxal 5'-phosphate</name>
        <dbReference type="ChEBI" id="CHEBI:597326"/>
    </cofactor>
</comment>
<feature type="domain" description="Aminotransferase class V" evidence="6">
    <location>
        <begin position="2"/>
        <end position="244"/>
    </location>
</feature>
<protein>
    <submittedName>
        <fullName evidence="7">Cysteine desulfurase CsdA</fullName>
    </submittedName>
</protein>
<accession>A0A2M8KSD0</accession>
<dbReference type="InterPro" id="IPR015421">
    <property type="entry name" value="PyrdxlP-dep_Trfase_major"/>
</dbReference>
<dbReference type="Gene3D" id="3.40.640.10">
    <property type="entry name" value="Type I PLP-dependent aspartate aminotransferase-like (Major domain)"/>
    <property type="match status" value="1"/>
</dbReference>
<dbReference type="InterPro" id="IPR015422">
    <property type="entry name" value="PyrdxlP-dep_Trfase_small"/>
</dbReference>
<feature type="non-terminal residue" evidence="7">
    <location>
        <position position="1"/>
    </location>
</feature>
<evidence type="ECO:0000256" key="4">
    <source>
        <dbReference type="ARBA" id="ARBA00050776"/>
    </source>
</evidence>
<proteinExistence type="inferred from homology"/>
<evidence type="ECO:0000256" key="5">
    <source>
        <dbReference type="RuleBase" id="RU004504"/>
    </source>
</evidence>
<keyword evidence="3" id="KW-0663">Pyridoxal phosphate</keyword>
<dbReference type="EMBL" id="PFED01000121">
    <property type="protein sequence ID" value="PJE62813.1"/>
    <property type="molecule type" value="Genomic_DNA"/>
</dbReference>
<evidence type="ECO:0000256" key="2">
    <source>
        <dbReference type="ARBA" id="ARBA00010447"/>
    </source>
</evidence>
<gene>
    <name evidence="7" type="ORF">COU88_02960</name>
</gene>
<dbReference type="PANTHER" id="PTHR43586:SF8">
    <property type="entry name" value="CYSTEINE DESULFURASE 1, CHLOROPLASTIC"/>
    <property type="match status" value="1"/>
</dbReference>
<evidence type="ECO:0000259" key="6">
    <source>
        <dbReference type="Pfam" id="PF00266"/>
    </source>
</evidence>
<dbReference type="SUPFAM" id="SSF53383">
    <property type="entry name" value="PLP-dependent transferases"/>
    <property type="match status" value="1"/>
</dbReference>
<dbReference type="AlphaFoldDB" id="A0A2M8KSD0"/>
<dbReference type="GO" id="GO:0031071">
    <property type="term" value="F:cysteine desulfurase activity"/>
    <property type="evidence" value="ECO:0007669"/>
    <property type="project" value="UniProtKB-EC"/>
</dbReference>
<dbReference type="Gene3D" id="3.90.1150.10">
    <property type="entry name" value="Aspartate Aminotransferase, domain 1"/>
    <property type="match status" value="1"/>
</dbReference>
<dbReference type="Proteomes" id="UP000229554">
    <property type="component" value="Unassembled WGS sequence"/>
</dbReference>
<dbReference type="InterPro" id="IPR020578">
    <property type="entry name" value="Aminotrans_V_PyrdxlP_BS"/>
</dbReference>
<name>A0A2M8KSD0_9BACT</name>
<dbReference type="InterPro" id="IPR015424">
    <property type="entry name" value="PyrdxlP-dep_Trfase"/>
</dbReference>
<comment type="caution">
    <text evidence="7">The sequence shown here is derived from an EMBL/GenBank/DDBJ whole genome shotgun (WGS) entry which is preliminary data.</text>
</comment>
<dbReference type="PROSITE" id="PS00595">
    <property type="entry name" value="AA_TRANSFER_CLASS_5"/>
    <property type="match status" value="1"/>
</dbReference>
<dbReference type="Pfam" id="PF00266">
    <property type="entry name" value="Aminotran_5"/>
    <property type="match status" value="1"/>
</dbReference>
<evidence type="ECO:0000313" key="8">
    <source>
        <dbReference type="Proteomes" id="UP000229554"/>
    </source>
</evidence>
<comment type="similarity">
    <text evidence="2">Belongs to the class-V pyridoxal-phosphate-dependent aminotransferase family. Csd subfamily.</text>
</comment>